<keyword evidence="2" id="KW-1185">Reference proteome</keyword>
<reference evidence="1 2" key="1">
    <citation type="submission" date="2022-12" db="EMBL/GenBank/DDBJ databases">
        <title>Chromosome-level genome assembly of true bugs.</title>
        <authorList>
            <person name="Ma L."/>
            <person name="Li H."/>
        </authorList>
    </citation>
    <scope>NUCLEOTIDE SEQUENCE [LARGE SCALE GENOMIC DNA]</scope>
    <source>
        <strain evidence="1">Lab_2022b</strain>
    </source>
</reference>
<gene>
    <name evidence="1" type="ORF">O3M35_010646</name>
</gene>
<accession>A0AAW1D548</accession>
<dbReference type="Proteomes" id="UP001461498">
    <property type="component" value="Unassembled WGS sequence"/>
</dbReference>
<dbReference type="EMBL" id="JAPXFL010000007">
    <property type="protein sequence ID" value="KAK9504273.1"/>
    <property type="molecule type" value="Genomic_DNA"/>
</dbReference>
<comment type="caution">
    <text evidence="1">The sequence shown here is derived from an EMBL/GenBank/DDBJ whole genome shotgun (WGS) entry which is preliminary data.</text>
</comment>
<evidence type="ECO:0000313" key="1">
    <source>
        <dbReference type="EMBL" id="KAK9504273.1"/>
    </source>
</evidence>
<evidence type="ECO:0000313" key="2">
    <source>
        <dbReference type="Proteomes" id="UP001461498"/>
    </source>
</evidence>
<name>A0AAW1D548_9HEMI</name>
<proteinExistence type="predicted"/>
<organism evidence="1 2">
    <name type="scientific">Rhynocoris fuscipes</name>
    <dbReference type="NCBI Taxonomy" id="488301"/>
    <lineage>
        <taxon>Eukaryota</taxon>
        <taxon>Metazoa</taxon>
        <taxon>Ecdysozoa</taxon>
        <taxon>Arthropoda</taxon>
        <taxon>Hexapoda</taxon>
        <taxon>Insecta</taxon>
        <taxon>Pterygota</taxon>
        <taxon>Neoptera</taxon>
        <taxon>Paraneoptera</taxon>
        <taxon>Hemiptera</taxon>
        <taxon>Heteroptera</taxon>
        <taxon>Panheteroptera</taxon>
        <taxon>Cimicomorpha</taxon>
        <taxon>Reduviidae</taxon>
        <taxon>Harpactorinae</taxon>
        <taxon>Harpactorini</taxon>
        <taxon>Rhynocoris</taxon>
    </lineage>
</organism>
<protein>
    <submittedName>
        <fullName evidence="1">Uncharacterized protein</fullName>
    </submittedName>
</protein>
<sequence length="79" mass="9315">MMMDRDYLYGKLGSDAALLGNGRYTLELIKSPLDNNNIAQYDQQYLPIKHEEIIYRSEIRRKDGKAIKNQKPSYTFRDK</sequence>
<dbReference type="AlphaFoldDB" id="A0AAW1D548"/>